<dbReference type="GO" id="GO:0032259">
    <property type="term" value="P:methylation"/>
    <property type="evidence" value="ECO:0007669"/>
    <property type="project" value="UniProtKB-KW"/>
</dbReference>
<evidence type="ECO:0000313" key="2">
    <source>
        <dbReference type="Proteomes" id="UP000005380"/>
    </source>
</evidence>
<dbReference type="Proteomes" id="UP000005380">
    <property type="component" value="Chromosome"/>
</dbReference>
<dbReference type="Gene3D" id="3.40.50.150">
    <property type="entry name" value="Vaccinia Virus protein VP39"/>
    <property type="match status" value="1"/>
</dbReference>
<accession>W0DWD8</accession>
<protein>
    <submittedName>
        <fullName evidence="1">dTDP-6-deoxy-L-hexose 3-O-methyltransferase</fullName>
    </submittedName>
</protein>
<dbReference type="EMBL" id="CP007030">
    <property type="protein sequence ID" value="AHF01593.1"/>
    <property type="molecule type" value="Genomic_DNA"/>
</dbReference>
<dbReference type="RefSeq" id="WP_006460554.1">
    <property type="nucleotide sequence ID" value="NZ_CP007030.1"/>
</dbReference>
<dbReference type="eggNOG" id="COG4122">
    <property type="taxonomic scope" value="Bacteria"/>
</dbReference>
<evidence type="ECO:0000313" key="1">
    <source>
        <dbReference type="EMBL" id="AHF01593.1"/>
    </source>
</evidence>
<dbReference type="PANTHER" id="PTHR40036:SF1">
    <property type="entry name" value="MACROCIN O-METHYLTRANSFERASE"/>
    <property type="match status" value="1"/>
</dbReference>
<proteinExistence type="predicted"/>
<name>W0DWD8_9GAMM</name>
<organism evidence="1 2">
    <name type="scientific">Thiomicrospira aerophila AL3</name>
    <dbReference type="NCBI Taxonomy" id="717772"/>
    <lineage>
        <taxon>Bacteria</taxon>
        <taxon>Pseudomonadati</taxon>
        <taxon>Pseudomonadota</taxon>
        <taxon>Gammaproteobacteria</taxon>
        <taxon>Thiotrichales</taxon>
        <taxon>Piscirickettsiaceae</taxon>
        <taxon>Thiomicrospira</taxon>
    </lineage>
</organism>
<dbReference type="KEGG" id="tao:THIAE_07340"/>
<dbReference type="Pfam" id="PF05711">
    <property type="entry name" value="TylF"/>
    <property type="match status" value="1"/>
</dbReference>
<dbReference type="PANTHER" id="PTHR40036">
    <property type="entry name" value="MACROCIN O-METHYLTRANSFERASE"/>
    <property type="match status" value="1"/>
</dbReference>
<dbReference type="STRING" id="717772.THIAE_07340"/>
<keyword evidence="2" id="KW-1185">Reference proteome</keyword>
<gene>
    <name evidence="1" type="ORF">THIAE_07340</name>
</gene>
<dbReference type="OrthoDB" id="9799872at2"/>
<keyword evidence="1" id="KW-0489">Methyltransferase</keyword>
<dbReference type="InterPro" id="IPR008884">
    <property type="entry name" value="TylF_MeTrfase"/>
</dbReference>
<dbReference type="SUPFAM" id="SSF53335">
    <property type="entry name" value="S-adenosyl-L-methionine-dependent methyltransferases"/>
    <property type="match status" value="1"/>
</dbReference>
<dbReference type="HOGENOM" id="CLU_087858_0_0_6"/>
<dbReference type="AlphaFoldDB" id="W0DWD8"/>
<sequence length="236" mass="27307">MAVHDIWNANPTDTQLKLDQFEKYARRQSLSRFLARYEVFKLQMDVKGSIVEGGVHHGAGLLGWAKLSSALEPYALDRWIVGFDTFEGFPSVHQNDEQTITSNEQRKVGGFNTGFNVFEELNQLKYIYDENRFLNQFDKLKLVKGDVAESVPRFLKENPHFLCSLLVCDFDLYEPTKILLEHMLPRMPKGAIIVFDEINNPNWPGETQALLEAFKLNTLRLKRFNFDPNISYTIIE</sequence>
<dbReference type="InterPro" id="IPR029063">
    <property type="entry name" value="SAM-dependent_MTases_sf"/>
</dbReference>
<dbReference type="GO" id="GO:0008168">
    <property type="term" value="F:methyltransferase activity"/>
    <property type="evidence" value="ECO:0007669"/>
    <property type="project" value="UniProtKB-KW"/>
</dbReference>
<keyword evidence="1" id="KW-0808">Transferase</keyword>
<reference evidence="1 2" key="1">
    <citation type="submission" date="2013-12" db="EMBL/GenBank/DDBJ databases">
        <authorList>
            <consortium name="DOE Joint Genome Institute"/>
            <person name="Kappler U."/>
            <person name="Huntemann M."/>
            <person name="Han J."/>
            <person name="Chen A."/>
            <person name="Kyrpides N."/>
            <person name="Mavromatis K."/>
            <person name="Markowitz V."/>
            <person name="Palaniappan K."/>
            <person name="Ivanova N."/>
            <person name="Schaumberg A."/>
            <person name="Pati A."/>
            <person name="Liolios K."/>
            <person name="Nordberg H.P."/>
            <person name="Cantor M.N."/>
            <person name="Hua S.X."/>
            <person name="Woyke T."/>
        </authorList>
    </citation>
    <scope>NUCLEOTIDE SEQUENCE [LARGE SCALE GENOMIC DNA]</scope>
    <source>
        <strain evidence="2">AL2</strain>
    </source>
</reference>
<dbReference type="InParanoid" id="W0DWD8"/>